<evidence type="ECO:0000313" key="2">
    <source>
        <dbReference type="EMBL" id="EAY84993.1"/>
    </source>
</evidence>
<dbReference type="Gramene" id="BGIOSGA006879-TA">
    <property type="protein sequence ID" value="BGIOSGA006879-PA"/>
    <property type="gene ID" value="BGIOSGA006879"/>
</dbReference>
<dbReference type="HOGENOM" id="CLU_843036_0_0_1"/>
<accession>A2X2D3</accession>
<dbReference type="Proteomes" id="UP000007015">
    <property type="component" value="Chromosome 2"/>
</dbReference>
<dbReference type="STRING" id="39946.A2X2D3"/>
<name>A2X2D3_ORYSI</name>
<proteinExistence type="predicted"/>
<gene>
    <name evidence="2" type="ORF">OsI_06356</name>
</gene>
<protein>
    <submittedName>
        <fullName evidence="2">Uncharacterized protein</fullName>
    </submittedName>
</protein>
<feature type="compositionally biased region" description="Low complexity" evidence="1">
    <location>
        <begin position="308"/>
        <end position="330"/>
    </location>
</feature>
<dbReference type="EMBL" id="CM000127">
    <property type="protein sequence ID" value="EAY84993.1"/>
    <property type="molecule type" value="Genomic_DNA"/>
</dbReference>
<keyword evidence="3" id="KW-1185">Reference proteome</keyword>
<reference evidence="2 3" key="1">
    <citation type="journal article" date="2005" name="PLoS Biol.">
        <title>The genomes of Oryza sativa: a history of duplications.</title>
        <authorList>
            <person name="Yu J."/>
            <person name="Wang J."/>
            <person name="Lin W."/>
            <person name="Li S."/>
            <person name="Li H."/>
            <person name="Zhou J."/>
            <person name="Ni P."/>
            <person name="Dong W."/>
            <person name="Hu S."/>
            <person name="Zeng C."/>
            <person name="Zhang J."/>
            <person name="Zhang Y."/>
            <person name="Li R."/>
            <person name="Xu Z."/>
            <person name="Li S."/>
            <person name="Li X."/>
            <person name="Zheng H."/>
            <person name="Cong L."/>
            <person name="Lin L."/>
            <person name="Yin J."/>
            <person name="Geng J."/>
            <person name="Li G."/>
            <person name="Shi J."/>
            <person name="Liu J."/>
            <person name="Lv H."/>
            <person name="Li J."/>
            <person name="Wang J."/>
            <person name="Deng Y."/>
            <person name="Ran L."/>
            <person name="Shi X."/>
            <person name="Wang X."/>
            <person name="Wu Q."/>
            <person name="Li C."/>
            <person name="Ren X."/>
            <person name="Wang J."/>
            <person name="Wang X."/>
            <person name="Li D."/>
            <person name="Liu D."/>
            <person name="Zhang X."/>
            <person name="Ji Z."/>
            <person name="Zhao W."/>
            <person name="Sun Y."/>
            <person name="Zhang Z."/>
            <person name="Bao J."/>
            <person name="Han Y."/>
            <person name="Dong L."/>
            <person name="Ji J."/>
            <person name="Chen P."/>
            <person name="Wu S."/>
            <person name="Liu J."/>
            <person name="Xiao Y."/>
            <person name="Bu D."/>
            <person name="Tan J."/>
            <person name="Yang L."/>
            <person name="Ye C."/>
            <person name="Zhang J."/>
            <person name="Xu J."/>
            <person name="Zhou Y."/>
            <person name="Yu Y."/>
            <person name="Zhang B."/>
            <person name="Zhuang S."/>
            <person name="Wei H."/>
            <person name="Liu B."/>
            <person name="Lei M."/>
            <person name="Yu H."/>
            <person name="Li Y."/>
            <person name="Xu H."/>
            <person name="Wei S."/>
            <person name="He X."/>
            <person name="Fang L."/>
            <person name="Zhang Z."/>
            <person name="Zhang Y."/>
            <person name="Huang X."/>
            <person name="Su Z."/>
            <person name="Tong W."/>
            <person name="Li J."/>
            <person name="Tong Z."/>
            <person name="Li S."/>
            <person name="Ye J."/>
            <person name="Wang L."/>
            <person name="Fang L."/>
            <person name="Lei T."/>
            <person name="Chen C."/>
            <person name="Chen H."/>
            <person name="Xu Z."/>
            <person name="Li H."/>
            <person name="Huang H."/>
            <person name="Zhang F."/>
            <person name="Xu H."/>
            <person name="Li N."/>
            <person name="Zhao C."/>
            <person name="Li S."/>
            <person name="Dong L."/>
            <person name="Huang Y."/>
            <person name="Li L."/>
            <person name="Xi Y."/>
            <person name="Qi Q."/>
            <person name="Li W."/>
            <person name="Zhang B."/>
            <person name="Hu W."/>
            <person name="Zhang Y."/>
            <person name="Tian X."/>
            <person name="Jiao Y."/>
            <person name="Liang X."/>
            <person name="Jin J."/>
            <person name="Gao L."/>
            <person name="Zheng W."/>
            <person name="Hao B."/>
            <person name="Liu S."/>
            <person name="Wang W."/>
            <person name="Yuan L."/>
            <person name="Cao M."/>
            <person name="McDermott J."/>
            <person name="Samudrala R."/>
            <person name="Wang J."/>
            <person name="Wong G.K."/>
            <person name="Yang H."/>
        </authorList>
    </citation>
    <scope>NUCLEOTIDE SEQUENCE [LARGE SCALE GENOMIC DNA]</scope>
    <source>
        <strain evidence="3">cv. 93-11</strain>
    </source>
</reference>
<dbReference type="PANTHER" id="PTHR47481">
    <property type="match status" value="1"/>
</dbReference>
<dbReference type="PANTHER" id="PTHR47481:SF10">
    <property type="entry name" value="COPIA-LIKE POLYPROTEIN_RETROTRANSPOSON"/>
    <property type="match status" value="1"/>
</dbReference>
<evidence type="ECO:0000256" key="1">
    <source>
        <dbReference type="SAM" id="MobiDB-lite"/>
    </source>
</evidence>
<sequence length="330" mass="35925">MANNAPHTPSPAIEATTSVVTKAVRDAFQPSSRVNVDLAIAASVVDTASTTVACATRKALASFIEKLNFYNVDLDDDATANLHAQAVLVLNIKFLVPVTLDLNFGNGVVSSSSPSRIGNFRRQNVASEMLEAEIFMRVLWLYGTISVDLLESVMTHNTTARIVWRGLKYQFLGNRESSALIHSTEFYIFYQDDLSINDYCCLLKTMADDLGDVGDRTLSLTAIQGLNEKFGHLLLNFRSTCSTSARRSDEGSSSLSFYCSPRRHWRPTFHFRGRGGGVPLGSKPAHSTGYGNAGNRGNNTSRHGGNSQPSLQQQQQRTTAATAPAVPTTQ</sequence>
<evidence type="ECO:0000313" key="3">
    <source>
        <dbReference type="Proteomes" id="UP000007015"/>
    </source>
</evidence>
<dbReference type="AlphaFoldDB" id="A2X2D3"/>
<feature type="compositionally biased region" description="Polar residues" evidence="1">
    <location>
        <begin position="295"/>
        <end position="307"/>
    </location>
</feature>
<feature type="region of interest" description="Disordered" evidence="1">
    <location>
        <begin position="270"/>
        <end position="330"/>
    </location>
</feature>
<organism evidence="2 3">
    <name type="scientific">Oryza sativa subsp. indica</name>
    <name type="common">Rice</name>
    <dbReference type="NCBI Taxonomy" id="39946"/>
    <lineage>
        <taxon>Eukaryota</taxon>
        <taxon>Viridiplantae</taxon>
        <taxon>Streptophyta</taxon>
        <taxon>Embryophyta</taxon>
        <taxon>Tracheophyta</taxon>
        <taxon>Spermatophyta</taxon>
        <taxon>Magnoliopsida</taxon>
        <taxon>Liliopsida</taxon>
        <taxon>Poales</taxon>
        <taxon>Poaceae</taxon>
        <taxon>BOP clade</taxon>
        <taxon>Oryzoideae</taxon>
        <taxon>Oryzeae</taxon>
        <taxon>Oryzinae</taxon>
        <taxon>Oryza</taxon>
        <taxon>Oryza sativa</taxon>
    </lineage>
</organism>